<dbReference type="EMBL" id="CP112887">
    <property type="protein sequence ID" value="WBW60849.1"/>
    <property type="molecule type" value="Genomic_DNA"/>
</dbReference>
<dbReference type="Gene3D" id="1.20.970.20">
    <property type="entry name" value="Glycogen synthesis protein GlgS"/>
    <property type="match status" value="1"/>
</dbReference>
<sequence length="80" mass="9494">MFDFCPKSMKTNVDFIAFTVAKMEHEQRGLCVHAVSGNMPLEMSELFHQRLRFYREKIKYLASRRSPFHSCEKNDVLDYS</sequence>
<dbReference type="AlphaFoldDB" id="A0AAJ5QTL0"/>
<accession>A0AAJ5QTL0</accession>
<evidence type="ECO:0000313" key="2">
    <source>
        <dbReference type="Proteomes" id="UP001210130"/>
    </source>
</evidence>
<dbReference type="Proteomes" id="UP001210130">
    <property type="component" value="Chromosome"/>
</dbReference>
<organism evidence="1 2">
    <name type="scientific">Klebsiella electrica</name>
    <dbReference type="NCBI Taxonomy" id="1259973"/>
    <lineage>
        <taxon>Bacteria</taxon>
        <taxon>Pseudomonadati</taxon>
        <taxon>Pseudomonadota</taxon>
        <taxon>Gammaproteobacteria</taxon>
        <taxon>Enterobacterales</taxon>
        <taxon>Enterobacteriaceae</taxon>
        <taxon>Klebsiella/Raoultella group</taxon>
        <taxon>Klebsiella</taxon>
    </lineage>
</organism>
<proteinExistence type="predicted"/>
<name>A0AAJ5QTL0_9ENTR</name>
<evidence type="ECO:0000313" key="1">
    <source>
        <dbReference type="EMBL" id="WBW60849.1"/>
    </source>
</evidence>
<dbReference type="RefSeq" id="WP_160702387.1">
    <property type="nucleotide sequence ID" value="NZ_CP041247.1"/>
</dbReference>
<evidence type="ECO:0008006" key="3">
    <source>
        <dbReference type="Google" id="ProtNLM"/>
    </source>
</evidence>
<reference evidence="1 2" key="1">
    <citation type="journal article" date="2023" name="Microbiol. Resour. Announc.">
        <title>Complete Genome Sequence of the First Colistin-Resistant Raoultella electrica Strain.</title>
        <authorList>
            <person name="Aldeia C."/>
            <person name="Campos-Madueno E.I."/>
            <person name="Sendi P."/>
            <person name="Endimiani A."/>
        </authorList>
    </citation>
    <scope>NUCLEOTIDE SEQUENCE [LARGE SCALE GENOMIC DNA]</scope>
    <source>
        <strain evidence="1 2">S2-IND-01-C</strain>
    </source>
</reference>
<protein>
    <recommendedName>
        <fullName evidence="3">Surface composition regulator</fullName>
    </recommendedName>
</protein>
<dbReference type="InterPro" id="IPR036295">
    <property type="entry name" value="GlgS_sf"/>
</dbReference>
<keyword evidence="2" id="KW-1185">Reference proteome</keyword>
<gene>
    <name evidence="1" type="ORF">OR613_23195</name>
</gene>
<dbReference type="SUPFAM" id="SSF109747">
    <property type="entry name" value="Glycogen synthesis protein GlgS"/>
    <property type="match status" value="1"/>
</dbReference>